<feature type="signal peptide" evidence="1">
    <location>
        <begin position="1"/>
        <end position="18"/>
    </location>
</feature>
<feature type="chain" id="PRO_5012196420" description="Secretion system C-terminal sorting domain-containing protein" evidence="1">
    <location>
        <begin position="19"/>
        <end position="465"/>
    </location>
</feature>
<evidence type="ECO:0000259" key="2">
    <source>
        <dbReference type="Pfam" id="PF18962"/>
    </source>
</evidence>
<reference evidence="3 4" key="1">
    <citation type="submission" date="2017-01" db="EMBL/GenBank/DDBJ databases">
        <title>A new Hymenobacter.</title>
        <authorList>
            <person name="Liang Y."/>
            <person name="Feng F."/>
        </authorList>
    </citation>
    <scope>NUCLEOTIDE SEQUENCE [LARGE SCALE GENOMIC DNA]</scope>
    <source>
        <strain evidence="3">MIMBbqt21</strain>
    </source>
</reference>
<accession>A0A243WD51</accession>
<dbReference type="RefSeq" id="WP_179197731.1">
    <property type="nucleotide sequence ID" value="NZ_MTSE01000009.1"/>
</dbReference>
<dbReference type="InterPro" id="IPR026444">
    <property type="entry name" value="Secre_tail"/>
</dbReference>
<protein>
    <recommendedName>
        <fullName evidence="2">Secretion system C-terminal sorting domain-containing protein</fullName>
    </recommendedName>
</protein>
<dbReference type="EMBL" id="MTSE01000009">
    <property type="protein sequence ID" value="OUJ72701.1"/>
    <property type="molecule type" value="Genomic_DNA"/>
</dbReference>
<proteinExistence type="predicted"/>
<gene>
    <name evidence="3" type="ORF">BXP70_17505</name>
</gene>
<evidence type="ECO:0000313" key="3">
    <source>
        <dbReference type="EMBL" id="OUJ72701.1"/>
    </source>
</evidence>
<keyword evidence="4" id="KW-1185">Reference proteome</keyword>
<dbReference type="AlphaFoldDB" id="A0A243WD51"/>
<dbReference type="NCBIfam" id="TIGR04183">
    <property type="entry name" value="Por_Secre_tail"/>
    <property type="match status" value="1"/>
</dbReference>
<sequence>MKKILLLLSMLLPMSLYAQREVQNWYFGQNAALTFTTSTPAPLTNSAMVTYEACATISDEVGNLLFYTNSVNIWNRNHQMMTNGQNIGGHESASQGAIIVKNPASPSQYYVFTVDACDNLLVGGLKYSIVDMTQQNGVGAVATKAIQLSNVSLTEKLTAVRHANGRDTWIVVHGWQTNTFYAYLVSPNGISNVPVITSIGSVHQGGGGNYRNANAVGYLRASPDGSKLALGIRDANFELFDFNNATGQLSNYIWLPQFYRSYGVEFSPNGRLLYGSNLDGGYLYQFDLNAGSPAAIAASATVVGSTSYFLIGALQLASNGKMYAAIYNSPYVAVIDNPNVRGSGCGYRENGLYLNGRLCQVGLPNFPNAFAGIPLATANSAVGNGIALYPNPAHDQVTLDLPTNLFKQSLEVVFYNSMGQQVRRMVPAWHSKEDAKLMLTGLDRGVYTVEIRSPTITTTKRLIVE</sequence>
<evidence type="ECO:0000313" key="4">
    <source>
        <dbReference type="Proteomes" id="UP000194873"/>
    </source>
</evidence>
<evidence type="ECO:0000256" key="1">
    <source>
        <dbReference type="SAM" id="SignalP"/>
    </source>
</evidence>
<dbReference type="Gene3D" id="2.130.10.10">
    <property type="entry name" value="YVTN repeat-like/Quinoprotein amine dehydrogenase"/>
    <property type="match status" value="1"/>
</dbReference>
<comment type="caution">
    <text evidence="3">The sequence shown here is derived from an EMBL/GenBank/DDBJ whole genome shotgun (WGS) entry which is preliminary data.</text>
</comment>
<dbReference type="Proteomes" id="UP000194873">
    <property type="component" value="Unassembled WGS sequence"/>
</dbReference>
<organism evidence="3 4">
    <name type="scientific">Hymenobacter crusticola</name>
    <dbReference type="NCBI Taxonomy" id="1770526"/>
    <lineage>
        <taxon>Bacteria</taxon>
        <taxon>Pseudomonadati</taxon>
        <taxon>Bacteroidota</taxon>
        <taxon>Cytophagia</taxon>
        <taxon>Cytophagales</taxon>
        <taxon>Hymenobacteraceae</taxon>
        <taxon>Hymenobacter</taxon>
    </lineage>
</organism>
<dbReference type="Pfam" id="PF18962">
    <property type="entry name" value="Por_Secre_tail"/>
    <property type="match status" value="1"/>
</dbReference>
<feature type="domain" description="Secretion system C-terminal sorting" evidence="2">
    <location>
        <begin position="388"/>
        <end position="464"/>
    </location>
</feature>
<dbReference type="InterPro" id="IPR015943">
    <property type="entry name" value="WD40/YVTN_repeat-like_dom_sf"/>
</dbReference>
<keyword evidence="1" id="KW-0732">Signal</keyword>
<dbReference type="SUPFAM" id="SSF82171">
    <property type="entry name" value="DPP6 N-terminal domain-like"/>
    <property type="match status" value="1"/>
</dbReference>
<name>A0A243WD51_9BACT</name>